<dbReference type="AlphaFoldDB" id="A0A4R7I1L7"/>
<evidence type="ECO:0000313" key="7">
    <source>
        <dbReference type="EMBL" id="TDT16759.1"/>
    </source>
</evidence>
<dbReference type="SUPFAM" id="SSF54211">
    <property type="entry name" value="Ribosomal protein S5 domain 2-like"/>
    <property type="match status" value="2"/>
</dbReference>
<comment type="similarity">
    <text evidence="5 6">Belongs to the imidazoleglycerol-phosphate dehydratase family.</text>
</comment>
<organism evidence="7 8">
    <name type="scientific">Ilumatobacter fluminis</name>
    <dbReference type="NCBI Taxonomy" id="467091"/>
    <lineage>
        <taxon>Bacteria</taxon>
        <taxon>Bacillati</taxon>
        <taxon>Actinomycetota</taxon>
        <taxon>Acidimicrobiia</taxon>
        <taxon>Acidimicrobiales</taxon>
        <taxon>Ilumatobacteraceae</taxon>
        <taxon>Ilumatobacter</taxon>
    </lineage>
</organism>
<dbReference type="Pfam" id="PF00475">
    <property type="entry name" value="IGPD"/>
    <property type="match status" value="1"/>
</dbReference>
<dbReference type="InterPro" id="IPR000807">
    <property type="entry name" value="ImidazoleglycerolP_deHydtase"/>
</dbReference>
<sequence>MSARTASRSRSTNETSIEISIDLDGTGQTNISTGIPFYDHMLDQLGRHGGFDLTVHADGDLHIDTHHTVEDVAIALGETFREALGDKAGIRRFASGRYPLDEALVDIALDLSGRAHVEWIVPMPESLPLGDPAFDPQLAEHAVSSFAQSAAMTLHVELVRGRNVHHIIEATFKGLARSLRDAVRIDQPGGVPSTKGVL</sequence>
<dbReference type="Gene3D" id="3.30.230.40">
    <property type="entry name" value="Imidazole glycerol phosphate dehydratase, domain 1"/>
    <property type="match status" value="2"/>
</dbReference>
<dbReference type="PROSITE" id="PS00954">
    <property type="entry name" value="IGP_DEHYDRATASE_1"/>
    <property type="match status" value="1"/>
</dbReference>
<dbReference type="NCBIfam" id="NF002114">
    <property type="entry name" value="PRK00951.2-4"/>
    <property type="match status" value="1"/>
</dbReference>
<comment type="subcellular location">
    <subcellularLocation>
        <location evidence="5 6">Cytoplasm</location>
    </subcellularLocation>
</comment>
<dbReference type="NCBIfam" id="NF002111">
    <property type="entry name" value="PRK00951.2-1"/>
    <property type="match status" value="1"/>
</dbReference>
<comment type="caution">
    <text evidence="7">The sequence shown here is derived from an EMBL/GenBank/DDBJ whole genome shotgun (WGS) entry which is preliminary data.</text>
</comment>
<keyword evidence="3 5" id="KW-0368">Histidine biosynthesis</keyword>
<protein>
    <recommendedName>
        <fullName evidence="5 6">Imidazoleglycerol-phosphate dehydratase</fullName>
        <shortName evidence="5">IGPD</shortName>
        <ecNumber evidence="5 6">4.2.1.19</ecNumber>
    </recommendedName>
</protein>
<dbReference type="GO" id="GO:0004424">
    <property type="term" value="F:imidazoleglycerol-phosphate dehydratase activity"/>
    <property type="evidence" value="ECO:0007669"/>
    <property type="project" value="UniProtKB-UniRule"/>
</dbReference>
<evidence type="ECO:0000256" key="3">
    <source>
        <dbReference type="ARBA" id="ARBA00023102"/>
    </source>
</evidence>
<evidence type="ECO:0000256" key="2">
    <source>
        <dbReference type="ARBA" id="ARBA00022605"/>
    </source>
</evidence>
<reference evidence="7 8" key="1">
    <citation type="submission" date="2019-03" db="EMBL/GenBank/DDBJ databases">
        <title>Sequencing the genomes of 1000 actinobacteria strains.</title>
        <authorList>
            <person name="Klenk H.-P."/>
        </authorList>
    </citation>
    <scope>NUCLEOTIDE SEQUENCE [LARGE SCALE GENOMIC DNA]</scope>
    <source>
        <strain evidence="7 8">DSM 18936</strain>
    </source>
</reference>
<dbReference type="InterPro" id="IPR038494">
    <property type="entry name" value="IGPD_sf"/>
</dbReference>
<dbReference type="InterPro" id="IPR020565">
    <property type="entry name" value="ImidazoleglycerP_deHydtase_CS"/>
</dbReference>
<dbReference type="OrthoDB" id="9790411at2"/>
<gene>
    <name evidence="5" type="primary">hisB</name>
    <name evidence="7" type="ORF">BDK89_2356</name>
</gene>
<evidence type="ECO:0000256" key="6">
    <source>
        <dbReference type="RuleBase" id="RU000599"/>
    </source>
</evidence>
<keyword evidence="8" id="KW-1185">Reference proteome</keyword>
<dbReference type="FunFam" id="3.30.230.40:FF:000003">
    <property type="entry name" value="Imidazoleglycerol-phosphate dehydratase HisB"/>
    <property type="match status" value="1"/>
</dbReference>
<dbReference type="PANTHER" id="PTHR23133">
    <property type="entry name" value="IMIDAZOLEGLYCEROL-PHOSPHATE DEHYDRATASE HIS7"/>
    <property type="match status" value="1"/>
</dbReference>
<keyword evidence="5" id="KW-0963">Cytoplasm</keyword>
<name>A0A4R7I1L7_9ACTN</name>
<comment type="catalytic activity">
    <reaction evidence="5 6">
        <text>D-erythro-1-(imidazol-4-yl)glycerol 3-phosphate = 3-(imidazol-4-yl)-2-oxopropyl phosphate + H2O</text>
        <dbReference type="Rhea" id="RHEA:11040"/>
        <dbReference type="ChEBI" id="CHEBI:15377"/>
        <dbReference type="ChEBI" id="CHEBI:57766"/>
        <dbReference type="ChEBI" id="CHEBI:58278"/>
        <dbReference type="EC" id="4.2.1.19"/>
    </reaction>
</comment>
<keyword evidence="2 5" id="KW-0028">Amino-acid biosynthesis</keyword>
<dbReference type="EC" id="4.2.1.19" evidence="5 6"/>
<evidence type="ECO:0000313" key="8">
    <source>
        <dbReference type="Proteomes" id="UP000294558"/>
    </source>
</evidence>
<comment type="pathway">
    <text evidence="1 5 6">Amino-acid biosynthesis; L-histidine biosynthesis; L-histidine from 5-phospho-alpha-D-ribose 1-diphosphate: step 6/9.</text>
</comment>
<dbReference type="HAMAP" id="MF_00076">
    <property type="entry name" value="HisB"/>
    <property type="match status" value="1"/>
</dbReference>
<evidence type="ECO:0000256" key="4">
    <source>
        <dbReference type="ARBA" id="ARBA00023239"/>
    </source>
</evidence>
<dbReference type="EMBL" id="SOAU01000001">
    <property type="protein sequence ID" value="TDT16759.1"/>
    <property type="molecule type" value="Genomic_DNA"/>
</dbReference>
<evidence type="ECO:0000256" key="1">
    <source>
        <dbReference type="ARBA" id="ARBA00005047"/>
    </source>
</evidence>
<proteinExistence type="inferred from homology"/>
<dbReference type="Proteomes" id="UP000294558">
    <property type="component" value="Unassembled WGS sequence"/>
</dbReference>
<dbReference type="InterPro" id="IPR020568">
    <property type="entry name" value="Ribosomal_Su5_D2-typ_SF"/>
</dbReference>
<dbReference type="UniPathway" id="UPA00031">
    <property type="reaction ID" value="UER00011"/>
</dbReference>
<evidence type="ECO:0000256" key="5">
    <source>
        <dbReference type="HAMAP-Rule" id="MF_00076"/>
    </source>
</evidence>
<dbReference type="PROSITE" id="PS00955">
    <property type="entry name" value="IGP_DEHYDRATASE_2"/>
    <property type="match status" value="1"/>
</dbReference>
<keyword evidence="4 5" id="KW-0456">Lyase</keyword>
<dbReference type="CDD" id="cd07914">
    <property type="entry name" value="IGPD"/>
    <property type="match status" value="1"/>
</dbReference>
<dbReference type="GO" id="GO:0000105">
    <property type="term" value="P:L-histidine biosynthetic process"/>
    <property type="evidence" value="ECO:0007669"/>
    <property type="project" value="UniProtKB-UniRule"/>
</dbReference>
<dbReference type="GO" id="GO:0005737">
    <property type="term" value="C:cytoplasm"/>
    <property type="evidence" value="ECO:0007669"/>
    <property type="project" value="UniProtKB-SubCell"/>
</dbReference>
<accession>A0A4R7I1L7</accession>
<dbReference type="PANTHER" id="PTHR23133:SF2">
    <property type="entry name" value="IMIDAZOLEGLYCEROL-PHOSPHATE DEHYDRATASE"/>
    <property type="match status" value="1"/>
</dbReference>
<dbReference type="RefSeq" id="WP_133869101.1">
    <property type="nucleotide sequence ID" value="NZ_SOAU01000001.1"/>
</dbReference>